<evidence type="ECO:0000256" key="6">
    <source>
        <dbReference type="ARBA" id="ARBA00022801"/>
    </source>
</evidence>
<evidence type="ECO:0000256" key="1">
    <source>
        <dbReference type="ARBA" id="ARBA00004229"/>
    </source>
</evidence>
<keyword evidence="3 11" id="KW-0444">Lipid biosynthesis</keyword>
<dbReference type="GO" id="GO:0016297">
    <property type="term" value="F:fatty acyl-[ACP] hydrolase activity"/>
    <property type="evidence" value="ECO:0007669"/>
    <property type="project" value="InterPro"/>
</dbReference>
<dbReference type="EC" id="3.1.2.-" evidence="11"/>
<dbReference type="InterPro" id="IPR029069">
    <property type="entry name" value="HotDog_dom_sf"/>
</dbReference>
<evidence type="ECO:0000259" key="12">
    <source>
        <dbReference type="Pfam" id="PF01643"/>
    </source>
</evidence>
<dbReference type="PANTHER" id="PTHR31727:SF11">
    <property type="entry name" value="ACYL-[ACYL-CARRIER-PROTEIN] HYDROLASE"/>
    <property type="match status" value="1"/>
</dbReference>
<protein>
    <recommendedName>
        <fullName evidence="11">Acyl-[acyl-carrier-protein] hydrolase</fullName>
        <ecNumber evidence="11">3.1.2.-</ecNumber>
    </recommendedName>
</protein>
<evidence type="ECO:0000256" key="5">
    <source>
        <dbReference type="ARBA" id="ARBA00022640"/>
    </source>
</evidence>
<dbReference type="Gene3D" id="3.10.129.10">
    <property type="entry name" value="Hotdog Thioesterase"/>
    <property type="match status" value="1"/>
</dbReference>
<dbReference type="EMBL" id="JAIWQS010000009">
    <property type="protein sequence ID" value="KAJ8755836.1"/>
    <property type="molecule type" value="Genomic_DNA"/>
</dbReference>
<dbReference type="InterPro" id="IPR002864">
    <property type="entry name" value="Acyl-ACP_thioesterase_NHD"/>
</dbReference>
<comment type="similarity">
    <text evidence="2 11">Belongs to the acyl-ACP thioesterase family.</text>
</comment>
<keyword evidence="15" id="KW-1185">Reference proteome</keyword>
<evidence type="ECO:0000256" key="10">
    <source>
        <dbReference type="ARBA" id="ARBA00023160"/>
    </source>
</evidence>
<keyword evidence="8" id="KW-0809">Transit peptide</keyword>
<evidence type="ECO:0000256" key="2">
    <source>
        <dbReference type="ARBA" id="ARBA00006500"/>
    </source>
</evidence>
<keyword evidence="5 11" id="KW-0934">Plastid</keyword>
<dbReference type="Pfam" id="PF01643">
    <property type="entry name" value="Acyl-ACP_TE"/>
    <property type="match status" value="1"/>
</dbReference>
<feature type="domain" description="Acyl-ACP thioesterase-like C-terminal" evidence="13">
    <location>
        <begin position="261"/>
        <end position="357"/>
    </location>
</feature>
<dbReference type="GO" id="GO:0009507">
    <property type="term" value="C:chloroplast"/>
    <property type="evidence" value="ECO:0007669"/>
    <property type="project" value="UniProtKB-SubCell"/>
</dbReference>
<name>A0AAV8SV02_9ROSI</name>
<keyword evidence="7 11" id="KW-0276">Fatty acid metabolism</keyword>
<feature type="domain" description="Acyl-ACP thioesterase N-terminal hotdog" evidence="12">
    <location>
        <begin position="98"/>
        <end position="232"/>
    </location>
</feature>
<evidence type="ECO:0000313" key="15">
    <source>
        <dbReference type="Proteomes" id="UP001159364"/>
    </source>
</evidence>
<evidence type="ECO:0000256" key="9">
    <source>
        <dbReference type="ARBA" id="ARBA00023098"/>
    </source>
</evidence>
<comment type="caution">
    <text evidence="14">The sequence shown here is derived from an EMBL/GenBank/DDBJ whole genome shotgun (WGS) entry which is preliminary data.</text>
</comment>
<gene>
    <name evidence="14" type="ORF">K2173_024381</name>
</gene>
<keyword evidence="6 11" id="KW-0378">Hydrolase</keyword>
<dbReference type="Pfam" id="PF20791">
    <property type="entry name" value="Acyl-ACP_TE_C"/>
    <property type="match status" value="1"/>
</dbReference>
<evidence type="ECO:0000256" key="11">
    <source>
        <dbReference type="RuleBase" id="RU363096"/>
    </source>
</evidence>
<dbReference type="GO" id="GO:0000036">
    <property type="term" value="F:acyl carrier activity"/>
    <property type="evidence" value="ECO:0007669"/>
    <property type="project" value="TreeGrafter"/>
</dbReference>
<evidence type="ECO:0000256" key="3">
    <source>
        <dbReference type="ARBA" id="ARBA00022516"/>
    </source>
</evidence>
<keyword evidence="10 11" id="KW-0275">Fatty acid biosynthesis</keyword>
<evidence type="ECO:0000313" key="14">
    <source>
        <dbReference type="EMBL" id="KAJ8755836.1"/>
    </source>
</evidence>
<evidence type="ECO:0000256" key="4">
    <source>
        <dbReference type="ARBA" id="ARBA00022528"/>
    </source>
</evidence>
<organism evidence="14 15">
    <name type="scientific">Erythroxylum novogranatense</name>
    <dbReference type="NCBI Taxonomy" id="1862640"/>
    <lineage>
        <taxon>Eukaryota</taxon>
        <taxon>Viridiplantae</taxon>
        <taxon>Streptophyta</taxon>
        <taxon>Embryophyta</taxon>
        <taxon>Tracheophyta</taxon>
        <taxon>Spermatophyta</taxon>
        <taxon>Magnoliopsida</taxon>
        <taxon>eudicotyledons</taxon>
        <taxon>Gunneridae</taxon>
        <taxon>Pentapetalae</taxon>
        <taxon>rosids</taxon>
        <taxon>fabids</taxon>
        <taxon>Malpighiales</taxon>
        <taxon>Erythroxylaceae</taxon>
        <taxon>Erythroxylum</taxon>
    </lineage>
</organism>
<evidence type="ECO:0000256" key="8">
    <source>
        <dbReference type="ARBA" id="ARBA00022946"/>
    </source>
</evidence>
<evidence type="ECO:0000256" key="7">
    <source>
        <dbReference type="ARBA" id="ARBA00022832"/>
    </source>
</evidence>
<accession>A0AAV8SV02</accession>
<dbReference type="InterPro" id="IPR049427">
    <property type="entry name" value="Acyl-ACP_TE_C"/>
</dbReference>
<dbReference type="PANTHER" id="PTHR31727">
    <property type="entry name" value="OLEOYL-ACYL CARRIER PROTEIN THIOESTERASE 1, CHLOROPLASTIC"/>
    <property type="match status" value="1"/>
</dbReference>
<reference evidence="14 15" key="1">
    <citation type="submission" date="2021-09" db="EMBL/GenBank/DDBJ databases">
        <title>Genomic insights and catalytic innovation underlie evolution of tropane alkaloids biosynthesis.</title>
        <authorList>
            <person name="Wang Y.-J."/>
            <person name="Tian T."/>
            <person name="Huang J.-P."/>
            <person name="Huang S.-X."/>
        </authorList>
    </citation>
    <scope>NUCLEOTIDE SEQUENCE [LARGE SCALE GENOMIC DNA]</scope>
    <source>
        <strain evidence="14">KIB-2018</strain>
        <tissue evidence="14">Leaf</tissue>
    </source>
</reference>
<dbReference type="SUPFAM" id="SSF54637">
    <property type="entry name" value="Thioesterase/thiol ester dehydrase-isomerase"/>
    <property type="match status" value="2"/>
</dbReference>
<evidence type="ECO:0000259" key="13">
    <source>
        <dbReference type="Pfam" id="PF20791"/>
    </source>
</evidence>
<dbReference type="InterPro" id="IPR045023">
    <property type="entry name" value="FATA/B"/>
</dbReference>
<sequence>MATSSLSLAFFMSSIISTRIHSFRTDHNSIHVKKKQAYPLLRNGGASASCMVLPMTTMNSQTSQTISSTSCGDTLTEREELNPILDIFDGRLIHDRRIYRQKVTIRSFDIGPDLKLSPRALMNHLQDTTLNHLRKIGILEYGFGLTAEMVKNSLIWVVSTAQIVVDCYPAWTDVVQVDTWMYPAGKNSYGRDWLIRDDRTGQILIRATSAQLMMNKKTRKLSRYTEEIREEFAPFILMDNPIMEKDSRRIPSCTADTAVCIRSGLSPGWNDMDVNQHVSNAKYVDWILEGTPHSLMEHHELSAMTLEYRKECDGESVLQSMSRVARNDTIAKDMVELDHLLHLEKGSVIMKGRTLWRLKDVKDRKTKSQTQTH</sequence>
<dbReference type="FunFam" id="3.10.129.10:FF:000014">
    <property type="entry name" value="Acyl-[acyl-carrier-protein] hydrolase"/>
    <property type="match status" value="1"/>
</dbReference>
<comment type="function">
    <text evidence="11">Plays an essential role in chain termination during de novo fatty acid synthesis.</text>
</comment>
<dbReference type="Proteomes" id="UP001159364">
    <property type="component" value="Linkage Group LG09"/>
</dbReference>
<comment type="subcellular location">
    <subcellularLocation>
        <location evidence="1 11">Plastid</location>
        <location evidence="1 11">Chloroplast</location>
    </subcellularLocation>
</comment>
<dbReference type="AlphaFoldDB" id="A0AAV8SV02"/>
<keyword evidence="9 11" id="KW-0443">Lipid metabolism</keyword>
<proteinExistence type="inferred from homology"/>
<keyword evidence="4 11" id="KW-0150">Chloroplast</keyword>